<name>A0A2Z6AZY8_9BACT</name>
<reference evidence="1 2" key="1">
    <citation type="journal article" date="2018" name="Sci. Adv.">
        <title>Multi-heme cytochromes provide a pathway for survival in energy-limited environments.</title>
        <authorList>
            <person name="Deng X."/>
            <person name="Dohmae N."/>
            <person name="Nealson K.H."/>
            <person name="Hashimoto K."/>
            <person name="Okamoto A."/>
        </authorList>
    </citation>
    <scope>NUCLEOTIDE SEQUENCE [LARGE SCALE GENOMIC DNA]</scope>
    <source>
        <strain evidence="1 2">IS5</strain>
    </source>
</reference>
<dbReference type="RefSeq" id="WP_126379138.1">
    <property type="nucleotide sequence ID" value="NZ_AP017378.1"/>
</dbReference>
<dbReference type="KEGG" id="dfl:DFE_2037"/>
<proteinExistence type="predicted"/>
<evidence type="ECO:0000313" key="2">
    <source>
        <dbReference type="Proteomes" id="UP000269883"/>
    </source>
</evidence>
<organism evidence="1 2">
    <name type="scientific">Desulfovibrio ferrophilus</name>
    <dbReference type="NCBI Taxonomy" id="241368"/>
    <lineage>
        <taxon>Bacteria</taxon>
        <taxon>Pseudomonadati</taxon>
        <taxon>Thermodesulfobacteriota</taxon>
        <taxon>Desulfovibrionia</taxon>
        <taxon>Desulfovibrionales</taxon>
        <taxon>Desulfovibrionaceae</taxon>
        <taxon>Desulfovibrio</taxon>
    </lineage>
</organism>
<accession>A0A2Z6AZY8</accession>
<sequence>MGMNQDEVWVPVNLRGFRIGFEMNGAGFVRCREREGQGRWLLPQAEHGDDAGLGYRLCFSGREGWLPLQDIFKAFGTRVEADWKWIDQTRLIVDAENRMLEERARLRDPLGAMLQEAEGDYLIALLNTLSRGCPWERSRIVGDARGADPILGF</sequence>
<dbReference type="Proteomes" id="UP000269883">
    <property type="component" value="Chromosome"/>
</dbReference>
<dbReference type="EMBL" id="AP017378">
    <property type="protein sequence ID" value="BBD08763.1"/>
    <property type="molecule type" value="Genomic_DNA"/>
</dbReference>
<protein>
    <submittedName>
        <fullName evidence="1">Phage tail tape measure protein</fullName>
    </submittedName>
</protein>
<evidence type="ECO:0000313" key="1">
    <source>
        <dbReference type="EMBL" id="BBD08763.1"/>
    </source>
</evidence>
<keyword evidence="2" id="KW-1185">Reference proteome</keyword>
<gene>
    <name evidence="1" type="ORF">DFE_2037</name>
</gene>
<dbReference type="AlphaFoldDB" id="A0A2Z6AZY8"/>
<dbReference type="OrthoDB" id="9932629at2"/>